<feature type="region of interest" description="Disordered" evidence="2">
    <location>
        <begin position="572"/>
        <end position="592"/>
    </location>
</feature>
<evidence type="ECO:0000256" key="1">
    <source>
        <dbReference type="SAM" id="Coils"/>
    </source>
</evidence>
<feature type="compositionally biased region" description="Polar residues" evidence="2">
    <location>
        <begin position="11"/>
        <end position="28"/>
    </location>
</feature>
<feature type="region of interest" description="Disordered" evidence="2">
    <location>
        <begin position="1"/>
        <end position="32"/>
    </location>
</feature>
<feature type="domain" description="EF-hand" evidence="3">
    <location>
        <begin position="39"/>
        <end position="74"/>
    </location>
</feature>
<organism evidence="4">
    <name type="scientific">Eutreptiella gymnastica</name>
    <dbReference type="NCBI Taxonomy" id="73025"/>
    <lineage>
        <taxon>Eukaryota</taxon>
        <taxon>Discoba</taxon>
        <taxon>Euglenozoa</taxon>
        <taxon>Euglenida</taxon>
        <taxon>Spirocuta</taxon>
        <taxon>Euglenophyceae</taxon>
        <taxon>Eutreptiales</taxon>
        <taxon>Eutreptiaceae</taxon>
        <taxon>Eutreptiella</taxon>
    </lineage>
</organism>
<accession>A0A7S4LMM9</accession>
<dbReference type="InterPro" id="IPR002048">
    <property type="entry name" value="EF_hand_dom"/>
</dbReference>
<feature type="compositionally biased region" description="Polar residues" evidence="2">
    <location>
        <begin position="572"/>
        <end position="585"/>
    </location>
</feature>
<gene>
    <name evidence="4" type="ORF">EGYM00163_LOCUS50470</name>
</gene>
<dbReference type="InterPro" id="IPR011992">
    <property type="entry name" value="EF-hand-dom_pair"/>
</dbReference>
<keyword evidence="1" id="KW-0175">Coiled coil</keyword>
<feature type="coiled-coil region" evidence="1">
    <location>
        <begin position="175"/>
        <end position="216"/>
    </location>
</feature>
<reference evidence="4" key="1">
    <citation type="submission" date="2021-01" db="EMBL/GenBank/DDBJ databases">
        <authorList>
            <person name="Corre E."/>
            <person name="Pelletier E."/>
            <person name="Niang G."/>
            <person name="Scheremetjew M."/>
            <person name="Finn R."/>
            <person name="Kale V."/>
            <person name="Holt S."/>
            <person name="Cochrane G."/>
            <person name="Meng A."/>
            <person name="Brown T."/>
            <person name="Cohen L."/>
        </authorList>
    </citation>
    <scope>NUCLEOTIDE SEQUENCE</scope>
    <source>
        <strain evidence="4">CCMP1594</strain>
    </source>
</reference>
<name>A0A7S4LMM9_9EUGL</name>
<dbReference type="GO" id="GO:0005509">
    <property type="term" value="F:calcium ion binding"/>
    <property type="evidence" value="ECO:0007669"/>
    <property type="project" value="InterPro"/>
</dbReference>
<evidence type="ECO:0000256" key="2">
    <source>
        <dbReference type="SAM" id="MobiDB-lite"/>
    </source>
</evidence>
<dbReference type="Gene3D" id="1.10.238.10">
    <property type="entry name" value="EF-hand"/>
    <property type="match status" value="1"/>
</dbReference>
<dbReference type="PROSITE" id="PS50222">
    <property type="entry name" value="EF_HAND_2"/>
    <property type="match status" value="1"/>
</dbReference>
<dbReference type="EMBL" id="HBJA01146623">
    <property type="protein sequence ID" value="CAE0839098.1"/>
    <property type="molecule type" value="Transcribed_RNA"/>
</dbReference>
<proteinExistence type="predicted"/>
<evidence type="ECO:0000259" key="3">
    <source>
        <dbReference type="PROSITE" id="PS50222"/>
    </source>
</evidence>
<dbReference type="SUPFAM" id="SSF47473">
    <property type="entry name" value="EF-hand"/>
    <property type="match status" value="1"/>
</dbReference>
<protein>
    <recommendedName>
        <fullName evidence="3">EF-hand domain-containing protein</fullName>
    </recommendedName>
</protein>
<dbReference type="AlphaFoldDB" id="A0A7S4LMM9"/>
<feature type="region of interest" description="Disordered" evidence="2">
    <location>
        <begin position="523"/>
        <end position="551"/>
    </location>
</feature>
<sequence length="592" mass="65834">MYLPPVGDHSPAQQPSGIESTTSPNQNLLRRDPNDFSQLRLQALKRVFDQFDVDRTGNLDIHKTKMVLEELGWDPTPQDVCRVVERASQVGTFAVPFPEFASGCMDATDTILYGGVKRKYNKSRGILSMDAYNSFLKLRQIHNPNASSWSAEDVQRNLEALGPRKQVVDDIRSKMTEQREDMQKQQTVISALEERLATEKAKLKTMEQQMNNFHEQIETVNDPQSMMPGVTKHIVAANTISKLLDKGCTFDARITQGTETDRSAIEVSMKTNYGTYFWDLNKFNDRFAEMLTMYEEHQECQAKGEEYVEQRSEESDPFCGTNYKLVGTAKCWLRNLGHMSTSADTLQILDEGGVPRGQLMISLVPCDKNGNEGPWSEDDVNDPYVEKPEDLLGTEIQFKVKIAAAKLNDVEGRHPYVDSYVRYKINAANTAEPYCRTECVRGDKDAGTQRYDYVKDHSMFIGRQACTHLALGQATFQIWAHYRPSNMGLVYAKSKVIAAVSALQKQAPAAARRRSTIRGAEALGLGASKQHPTDLPPADSKTPTRPLSPLVPAPPLGGAVGIGSFSASPRITPLPSSNSLSTNHGPFSYGVP</sequence>
<evidence type="ECO:0000313" key="4">
    <source>
        <dbReference type="EMBL" id="CAE0839098.1"/>
    </source>
</evidence>